<dbReference type="RefSeq" id="WP_268756929.1">
    <property type="nucleotide sequence ID" value="NZ_CP113836.1"/>
</dbReference>
<gene>
    <name evidence="2" type="ORF">ORV05_03050</name>
</gene>
<evidence type="ECO:0000313" key="2">
    <source>
        <dbReference type="EMBL" id="WAL66805.1"/>
    </source>
</evidence>
<evidence type="ECO:0000256" key="1">
    <source>
        <dbReference type="SAM" id="MobiDB-lite"/>
    </source>
</evidence>
<reference evidence="2" key="1">
    <citation type="submission" date="2022-11" db="EMBL/GenBank/DDBJ databases">
        <authorList>
            <person name="Mo P."/>
        </authorList>
    </citation>
    <scope>NUCLEOTIDE SEQUENCE</scope>
    <source>
        <strain evidence="2">HUAS 11-8</strain>
    </source>
</reference>
<dbReference type="EMBL" id="CP113836">
    <property type="protein sequence ID" value="WAL66805.1"/>
    <property type="molecule type" value="Genomic_DNA"/>
</dbReference>
<protein>
    <submittedName>
        <fullName evidence="2">Uncharacterized protein</fullName>
    </submittedName>
</protein>
<sequence length="662" mass="75800">MTENTQQQQQPQKQVDNTVNGKMNGAQAETIEEVKIWNIYKTIQSDEPDLLAWEANDEDLTQVRRQFIEPEGFTMAREALKTAPIVVLHGLGSGRFAATRLLDELGYSRIVHLNSARRLGSIDEQELDGRVGYIWQRVGPGRTPMDNMDFARAVSLCRTKQCALVILFDRPEEIPGYAVSTAVKLEAPAPVEVAESVIRDRKHDEAGDILPLFHAGLALKLSVADPPHKAVRAAELAIELASGKIEESDALRLLDEDADRAVAALIEDWWSTEEFTMFLAVAFLENKPFDRVAAQAVALDTLVRKAELPSDKTLRPRRIFTKPKDKLLRTIRAATARRTHPRHPGLQEQTVRFEQPDWADAVLRRFWQQYHLDHQTLLKWMCDSNEPEAAVKALCTVIVGVPAHDPLRPLETLAANNRLSHRYLAAQTLVKLADEHRHSGLVEETLDRWVESRSSNYKFTAALYYGSRFEQHTKRALAQLTRIARSEWRGPRNAVVAIMLALLAREKYRDLVLTTVNHWMNDPQSLRDRDGLRAVALEIALWILGIQTDKENILVVDTKILGDRYPDELRDLAWTIALHRKHGVTMLRRLEEWSLKARFEDKRSKLRNNGSELLRVVSLLQSDLRWWRRLPDELLLSHRHPGRRAMIRRIFRAARAVERSLR</sequence>
<proteinExistence type="predicted"/>
<name>A0ABY7B3B8_9PSEU</name>
<organism evidence="2 3">
    <name type="scientific">Amycolatopsis cynarae</name>
    <dbReference type="NCBI Taxonomy" id="2995223"/>
    <lineage>
        <taxon>Bacteria</taxon>
        <taxon>Bacillati</taxon>
        <taxon>Actinomycetota</taxon>
        <taxon>Actinomycetes</taxon>
        <taxon>Pseudonocardiales</taxon>
        <taxon>Pseudonocardiaceae</taxon>
        <taxon>Amycolatopsis</taxon>
    </lineage>
</organism>
<dbReference type="Proteomes" id="UP001163203">
    <property type="component" value="Chromosome"/>
</dbReference>
<accession>A0ABY7B3B8</accession>
<feature type="region of interest" description="Disordered" evidence="1">
    <location>
        <begin position="1"/>
        <end position="20"/>
    </location>
</feature>
<evidence type="ECO:0000313" key="3">
    <source>
        <dbReference type="Proteomes" id="UP001163203"/>
    </source>
</evidence>
<feature type="compositionally biased region" description="Low complexity" evidence="1">
    <location>
        <begin position="1"/>
        <end position="14"/>
    </location>
</feature>
<keyword evidence="3" id="KW-1185">Reference proteome</keyword>